<dbReference type="InterPro" id="IPR009577">
    <property type="entry name" value="Sm_multidrug_ex"/>
</dbReference>
<protein>
    <submittedName>
        <fullName evidence="2">Small multi-drug export protein</fullName>
    </submittedName>
</protein>
<name>A0A5N5IQV6_9FLAO</name>
<reference evidence="2" key="1">
    <citation type="submission" date="2019-10" db="EMBL/GenBank/DDBJ databases">
        <title>Muricauda hadale sp. nov., a piezophilic bacterium isolated from hadopelagic water of the Mariana Trench.</title>
        <authorList>
            <person name="Wei Y."/>
        </authorList>
    </citation>
    <scope>NUCLEOTIDE SEQUENCE [LARGE SCALE GENOMIC DNA]</scope>
    <source>
        <strain evidence="2">MT-229</strain>
    </source>
</reference>
<feature type="transmembrane region" description="Helical" evidence="1">
    <location>
        <begin position="35"/>
        <end position="55"/>
    </location>
</feature>
<dbReference type="PANTHER" id="PTHR36007">
    <property type="entry name" value="TRANSPORT PROTEIN-RELATED"/>
    <property type="match status" value="1"/>
</dbReference>
<evidence type="ECO:0000256" key="1">
    <source>
        <dbReference type="SAM" id="Phobius"/>
    </source>
</evidence>
<dbReference type="OrthoDB" id="360192at2"/>
<dbReference type="Pfam" id="PF06695">
    <property type="entry name" value="Sm_multidrug_ex"/>
    <property type="match status" value="1"/>
</dbReference>
<feature type="transmembrane region" description="Helical" evidence="1">
    <location>
        <begin position="90"/>
        <end position="118"/>
    </location>
</feature>
<accession>A0A5N5IQV6</accession>
<evidence type="ECO:0000313" key="3">
    <source>
        <dbReference type="Proteomes" id="UP000319204"/>
    </source>
</evidence>
<dbReference type="Proteomes" id="UP000319204">
    <property type="component" value="Unassembled WGS sequence"/>
</dbReference>
<keyword evidence="3" id="KW-1185">Reference proteome</keyword>
<keyword evidence="1" id="KW-0472">Membrane</keyword>
<dbReference type="RefSeq" id="WP_151890500.1">
    <property type="nucleotide sequence ID" value="NZ_VNIK02000006.1"/>
</dbReference>
<keyword evidence="1" id="KW-1133">Transmembrane helix</keyword>
<organism evidence="2 3">
    <name type="scientific">Flagellimonas hadalis</name>
    <dbReference type="NCBI Taxonomy" id="2597517"/>
    <lineage>
        <taxon>Bacteria</taxon>
        <taxon>Pseudomonadati</taxon>
        <taxon>Bacteroidota</taxon>
        <taxon>Flavobacteriia</taxon>
        <taxon>Flavobacteriales</taxon>
        <taxon>Flavobacteriaceae</taxon>
        <taxon>Flagellimonas</taxon>
    </lineage>
</organism>
<feature type="transmembrane region" description="Helical" evidence="1">
    <location>
        <begin position="124"/>
        <end position="146"/>
    </location>
</feature>
<proteinExistence type="predicted"/>
<keyword evidence="1" id="KW-0812">Transmembrane</keyword>
<evidence type="ECO:0000313" key="2">
    <source>
        <dbReference type="EMBL" id="KAB5488216.1"/>
    </source>
</evidence>
<comment type="caution">
    <text evidence="2">The sequence shown here is derived from an EMBL/GenBank/DDBJ whole genome shotgun (WGS) entry which is preliminary data.</text>
</comment>
<dbReference type="EMBL" id="VNIK02000006">
    <property type="protein sequence ID" value="KAB5488216.1"/>
    <property type="molecule type" value="Genomic_DNA"/>
</dbReference>
<dbReference type="PANTHER" id="PTHR36007:SF2">
    <property type="entry name" value="TRANSPORT PROTEIN-RELATED"/>
    <property type="match status" value="1"/>
</dbReference>
<sequence length="152" mass="16940">MHKDLIIAALWSLSPFGEAKVGIPYGIYQGVNEYLVFIACFLANVLVFPIMMIFLEHINKYLVKWRFYKRSAVYVGQRAKKGSGGKVQKYGFLGIVLFVMVPLPGTGVYAGSIAAYLFKMKKRQAFAANTIGIFLSSVIVWVTTLLSMEGVQ</sequence>
<dbReference type="AlphaFoldDB" id="A0A5N5IQV6"/>
<gene>
    <name evidence="2" type="ORF">FOT42_010355</name>
</gene>